<dbReference type="Proteomes" id="UP000199286">
    <property type="component" value="Unassembled WGS sequence"/>
</dbReference>
<dbReference type="AlphaFoldDB" id="A0A1H3ITE9"/>
<sequence length="138" mass="15393">MTATTELLVCIKCRRQDEAPADDRRPGRALHDALHERGMPEGVTLRAVECLQNCDHGCTVALRGPDRWTYIYGNVDEASHLDMLAEAAALYHATEDGLIPWRTRPEHLKRNCVARVPPANFADPIDPDTTPIPNLLET</sequence>
<gene>
    <name evidence="1" type="ORF">SAMN05444340_105261</name>
</gene>
<dbReference type="InterPro" id="IPR036249">
    <property type="entry name" value="Thioredoxin-like_sf"/>
</dbReference>
<dbReference type="EMBL" id="FNPF01000005">
    <property type="protein sequence ID" value="SDY31002.1"/>
    <property type="molecule type" value="Genomic_DNA"/>
</dbReference>
<keyword evidence="2" id="KW-1185">Reference proteome</keyword>
<dbReference type="Pfam" id="PF07845">
    <property type="entry name" value="DUF1636"/>
    <property type="match status" value="1"/>
</dbReference>
<organism evidence="1 2">
    <name type="scientific">Citreimonas salinaria</name>
    <dbReference type="NCBI Taxonomy" id="321339"/>
    <lineage>
        <taxon>Bacteria</taxon>
        <taxon>Pseudomonadati</taxon>
        <taxon>Pseudomonadota</taxon>
        <taxon>Alphaproteobacteria</taxon>
        <taxon>Rhodobacterales</taxon>
        <taxon>Roseobacteraceae</taxon>
        <taxon>Citreimonas</taxon>
    </lineage>
</organism>
<proteinExistence type="predicted"/>
<dbReference type="STRING" id="321339.SAMN05444340_105261"/>
<name>A0A1H3ITE9_9RHOB</name>
<dbReference type="OrthoDB" id="424426at2"/>
<evidence type="ECO:0000313" key="2">
    <source>
        <dbReference type="Proteomes" id="UP000199286"/>
    </source>
</evidence>
<dbReference type="Gene3D" id="3.40.30.10">
    <property type="entry name" value="Glutaredoxin"/>
    <property type="match status" value="1"/>
</dbReference>
<dbReference type="SUPFAM" id="SSF52833">
    <property type="entry name" value="Thioredoxin-like"/>
    <property type="match status" value="1"/>
</dbReference>
<reference evidence="1 2" key="1">
    <citation type="submission" date="2016-10" db="EMBL/GenBank/DDBJ databases">
        <authorList>
            <person name="de Groot N.N."/>
        </authorList>
    </citation>
    <scope>NUCLEOTIDE SEQUENCE [LARGE SCALE GENOMIC DNA]</scope>
    <source>
        <strain evidence="1 2">DSM 26880</strain>
    </source>
</reference>
<dbReference type="RefSeq" id="WP_089882389.1">
    <property type="nucleotide sequence ID" value="NZ_FNPF01000005.1"/>
</dbReference>
<dbReference type="CDD" id="cd02980">
    <property type="entry name" value="TRX_Fd_family"/>
    <property type="match status" value="1"/>
</dbReference>
<dbReference type="InterPro" id="IPR012863">
    <property type="entry name" value="DUF1636"/>
</dbReference>
<evidence type="ECO:0000313" key="1">
    <source>
        <dbReference type="EMBL" id="SDY31002.1"/>
    </source>
</evidence>
<protein>
    <submittedName>
        <fullName evidence="1">Predicted metal-binding protein</fullName>
    </submittedName>
</protein>
<accession>A0A1H3ITE9</accession>